<dbReference type="InterPro" id="IPR026444">
    <property type="entry name" value="Secre_tail"/>
</dbReference>
<dbReference type="Proteomes" id="UP000095713">
    <property type="component" value="Unassembled WGS sequence"/>
</dbReference>
<name>A0A1E5TBP3_9FLAO</name>
<dbReference type="OrthoDB" id="241638at2"/>
<keyword evidence="1 5" id="KW-0732">Signal</keyword>
<dbReference type="STRING" id="1849968.A8C32_00495"/>
<dbReference type="InterPro" id="IPR013658">
    <property type="entry name" value="SGL"/>
</dbReference>
<dbReference type="PRINTS" id="PR01790">
    <property type="entry name" value="SMP30FAMILY"/>
</dbReference>
<evidence type="ECO:0008006" key="10">
    <source>
        <dbReference type="Google" id="ProtNLM"/>
    </source>
</evidence>
<dbReference type="InterPro" id="IPR011042">
    <property type="entry name" value="6-blade_b-propeller_TolB-like"/>
</dbReference>
<dbReference type="InterPro" id="IPR005511">
    <property type="entry name" value="SMP-30"/>
</dbReference>
<dbReference type="GO" id="GO:0016787">
    <property type="term" value="F:hydrolase activity"/>
    <property type="evidence" value="ECO:0007669"/>
    <property type="project" value="UniProtKB-KW"/>
</dbReference>
<dbReference type="NCBIfam" id="TIGR04183">
    <property type="entry name" value="Por_Secre_tail"/>
    <property type="match status" value="1"/>
</dbReference>
<evidence type="ECO:0000256" key="3">
    <source>
        <dbReference type="PIRSR" id="PIRSR605511-1"/>
    </source>
</evidence>
<dbReference type="SUPFAM" id="SSF63829">
    <property type="entry name" value="Calcium-dependent phosphotriesterase"/>
    <property type="match status" value="1"/>
</dbReference>
<feature type="domain" description="Secretion system C-terminal sorting" evidence="7">
    <location>
        <begin position="314"/>
        <end position="387"/>
    </location>
</feature>
<keyword evidence="4" id="KW-0479">Metal-binding</keyword>
<sequence length="389" mass="42681">MKLKLLSLALLLNCVIQLFAQTPVKLSTGQFGFAEGPVWDRSDNIYFSDISGRIVEKYSVTNNTFTTAFNITSPARTNGLMFNKDLELIVCDFRDGNITRRNISGTILETFTTGLTNPNDLCIDKKEGVYITSPGTFNGIRTKEIYYISPGPTRTATLVDNTIDFPNGILISNNGKSLFVSDSGSYNIYKFDIDLNTGLISNKVVFATLTDTDNTDINSRADGMALDTNGNLYVANKKSIQVFNTSGTLTNTINFTENPTNCTFGGASLNTLYVTTPNDLYSVSLPAVTGFQHPFDLPDPSLSVSDSSKLSFNVFPVPSNNHKVNITVGNTEIEKISLYNELGQKIEDSKFEKTNNLVQVSLNSILKSGLYFLSIKTNKGVATERVILK</sequence>
<dbReference type="InterPro" id="IPR051262">
    <property type="entry name" value="SMP-30/CGR1_Lactonase"/>
</dbReference>
<evidence type="ECO:0000313" key="8">
    <source>
        <dbReference type="EMBL" id="OEK08791.1"/>
    </source>
</evidence>
<feature type="binding site" evidence="4">
    <location>
        <position position="35"/>
    </location>
    <ligand>
        <name>a divalent metal cation</name>
        <dbReference type="ChEBI" id="CHEBI:60240"/>
    </ligand>
</feature>
<evidence type="ECO:0000256" key="1">
    <source>
        <dbReference type="ARBA" id="ARBA00022729"/>
    </source>
</evidence>
<evidence type="ECO:0000259" key="7">
    <source>
        <dbReference type="Pfam" id="PF18962"/>
    </source>
</evidence>
<feature type="binding site" evidence="4">
    <location>
        <position position="222"/>
    </location>
    <ligand>
        <name>a divalent metal cation</name>
        <dbReference type="ChEBI" id="CHEBI:60240"/>
    </ligand>
</feature>
<dbReference type="PANTHER" id="PTHR47572:SF4">
    <property type="entry name" value="LACTONASE DRP35"/>
    <property type="match status" value="1"/>
</dbReference>
<evidence type="ECO:0000256" key="5">
    <source>
        <dbReference type="SAM" id="SignalP"/>
    </source>
</evidence>
<keyword evidence="9" id="KW-1185">Reference proteome</keyword>
<dbReference type="Gene3D" id="2.120.10.30">
    <property type="entry name" value="TolB, C-terminal domain"/>
    <property type="match status" value="1"/>
</dbReference>
<keyword evidence="4" id="KW-0862">Zinc</keyword>
<dbReference type="Pfam" id="PF18962">
    <property type="entry name" value="Por_Secre_tail"/>
    <property type="match status" value="1"/>
</dbReference>
<feature type="binding site" evidence="4">
    <location>
        <position position="119"/>
    </location>
    <ligand>
        <name>substrate</name>
    </ligand>
</feature>
<keyword evidence="2" id="KW-0378">Hydrolase</keyword>
<organism evidence="8 9">
    <name type="scientific">Flavivirga aquatica</name>
    <dbReference type="NCBI Taxonomy" id="1849968"/>
    <lineage>
        <taxon>Bacteria</taxon>
        <taxon>Pseudomonadati</taxon>
        <taxon>Bacteroidota</taxon>
        <taxon>Flavobacteriia</taxon>
        <taxon>Flavobacteriales</taxon>
        <taxon>Flavobacteriaceae</taxon>
        <taxon>Flavivirga</taxon>
    </lineage>
</organism>
<reference evidence="8 9" key="1">
    <citation type="submission" date="2016-05" db="EMBL/GenBank/DDBJ databases">
        <title>Draft Genome Sequence of Algibacter sp. Strain SK-16 Isolated from the Surface Water of Aburatsubo Inlet.</title>
        <authorList>
            <person name="Wong S.-K."/>
            <person name="Yoshizawa S."/>
            <person name="Nakajima Y."/>
            <person name="Ogura Y."/>
            <person name="Tetsuya H."/>
            <person name="Hamasaki K."/>
        </authorList>
    </citation>
    <scope>NUCLEOTIDE SEQUENCE [LARGE SCALE GENOMIC DNA]</scope>
    <source>
        <strain evidence="8 9">SK-16</strain>
    </source>
</reference>
<evidence type="ECO:0000256" key="4">
    <source>
        <dbReference type="PIRSR" id="PIRSR605511-2"/>
    </source>
</evidence>
<proteinExistence type="predicted"/>
<dbReference type="Pfam" id="PF08450">
    <property type="entry name" value="SGL"/>
    <property type="match status" value="1"/>
</dbReference>
<gene>
    <name evidence="8" type="ORF">A8C32_00495</name>
</gene>
<dbReference type="PANTHER" id="PTHR47572">
    <property type="entry name" value="LIPOPROTEIN-RELATED"/>
    <property type="match status" value="1"/>
</dbReference>
<comment type="caution">
    <text evidence="8">The sequence shown here is derived from an EMBL/GenBank/DDBJ whole genome shotgun (WGS) entry which is preliminary data.</text>
</comment>
<feature type="signal peptide" evidence="5">
    <location>
        <begin position="1"/>
        <end position="20"/>
    </location>
</feature>
<accession>A0A1E5TBP3</accession>
<evidence type="ECO:0000256" key="2">
    <source>
        <dbReference type="ARBA" id="ARBA00022801"/>
    </source>
</evidence>
<evidence type="ECO:0000259" key="6">
    <source>
        <dbReference type="Pfam" id="PF08450"/>
    </source>
</evidence>
<feature type="domain" description="SMP-30/Gluconolactonase/LRE-like region" evidence="6">
    <location>
        <begin position="33"/>
        <end position="276"/>
    </location>
</feature>
<feature type="chain" id="PRO_5009186249" description="Secretion system C-terminal sorting domain-containing protein" evidence="5">
    <location>
        <begin position="21"/>
        <end position="389"/>
    </location>
</feature>
<dbReference type="GO" id="GO:0046872">
    <property type="term" value="F:metal ion binding"/>
    <property type="evidence" value="ECO:0007669"/>
    <property type="project" value="UniProtKB-KW"/>
</dbReference>
<dbReference type="RefSeq" id="WP_069829473.1">
    <property type="nucleotide sequence ID" value="NZ_MDJD01000028.1"/>
</dbReference>
<comment type="cofactor">
    <cofactor evidence="4">
        <name>Zn(2+)</name>
        <dbReference type="ChEBI" id="CHEBI:29105"/>
    </cofactor>
    <text evidence="4">Binds 1 divalent metal cation per subunit.</text>
</comment>
<feature type="active site" description="Proton donor/acceptor" evidence="3">
    <location>
        <position position="222"/>
    </location>
</feature>
<feature type="binding site" evidence="4">
    <location>
        <position position="167"/>
    </location>
    <ligand>
        <name>a divalent metal cation</name>
        <dbReference type="ChEBI" id="CHEBI:60240"/>
    </ligand>
</feature>
<dbReference type="AlphaFoldDB" id="A0A1E5TBP3"/>
<protein>
    <recommendedName>
        <fullName evidence="10">Secretion system C-terminal sorting domain-containing protein</fullName>
    </recommendedName>
</protein>
<evidence type="ECO:0000313" key="9">
    <source>
        <dbReference type="Proteomes" id="UP000095713"/>
    </source>
</evidence>
<dbReference type="EMBL" id="MDJD01000028">
    <property type="protein sequence ID" value="OEK08791.1"/>
    <property type="molecule type" value="Genomic_DNA"/>
</dbReference>